<organism evidence="3 4">
    <name type="scientific">Candidatus Nealsonbacteria bacterium CG_4_9_14_3_um_filter_37_13</name>
    <dbReference type="NCBI Taxonomy" id="1974695"/>
    <lineage>
        <taxon>Bacteria</taxon>
        <taxon>Candidatus Nealsoniibacteriota</taxon>
    </lineage>
</organism>
<dbReference type="InterPro" id="IPR004095">
    <property type="entry name" value="TGS"/>
</dbReference>
<dbReference type="SUPFAM" id="SSF81271">
    <property type="entry name" value="TGS-like"/>
    <property type="match status" value="1"/>
</dbReference>
<dbReference type="InterPro" id="IPR027417">
    <property type="entry name" value="P-loop_NTPase"/>
</dbReference>
<dbReference type="InterPro" id="IPR045001">
    <property type="entry name" value="DRG"/>
</dbReference>
<comment type="caution">
    <text evidence="3">The sequence shown here is derived from an EMBL/GenBank/DDBJ whole genome shotgun (WGS) entry which is preliminary data.</text>
</comment>
<feature type="domain" description="G" evidence="1">
    <location>
        <begin position="79"/>
        <end position="190"/>
    </location>
</feature>
<evidence type="ECO:0000313" key="4">
    <source>
        <dbReference type="Proteomes" id="UP000231034"/>
    </source>
</evidence>
<accession>A0A2M7Z4S3</accession>
<dbReference type="SUPFAM" id="SSF52540">
    <property type="entry name" value="P-loop containing nucleoside triphosphate hydrolases"/>
    <property type="match status" value="1"/>
</dbReference>
<dbReference type="AlphaFoldDB" id="A0A2M7Z4S3"/>
<dbReference type="EMBL" id="PFVR01000070">
    <property type="protein sequence ID" value="PJA84163.1"/>
    <property type="molecule type" value="Genomic_DNA"/>
</dbReference>
<dbReference type="Proteomes" id="UP000231034">
    <property type="component" value="Unassembled WGS sequence"/>
</dbReference>
<protein>
    <submittedName>
        <fullName evidence="3">GTP-binding protein HSR1</fullName>
    </submittedName>
</protein>
<dbReference type="Gene3D" id="3.10.20.30">
    <property type="match status" value="1"/>
</dbReference>
<name>A0A2M7Z4S3_9BACT</name>
<dbReference type="Gene3D" id="3.40.50.300">
    <property type="entry name" value="P-loop containing nucleotide triphosphate hydrolases"/>
    <property type="match status" value="1"/>
</dbReference>
<gene>
    <name evidence="3" type="ORF">CO145_02080</name>
</gene>
<dbReference type="GO" id="GO:0003924">
    <property type="term" value="F:GTPase activity"/>
    <property type="evidence" value="ECO:0007669"/>
    <property type="project" value="InterPro"/>
</dbReference>
<feature type="domain" description="TGS" evidence="2">
    <location>
        <begin position="234"/>
        <end position="306"/>
    </location>
</feature>
<sequence>MPANLPPQFFALSAKLKEVKTPEEKISILEEMLAICPKHKGTEKVQKDLKSKIAKLKKQKPKKIKRETLYSIPKEGAGQIVIIGPANSGKSSLLNALTNAKAKTAIYPFTTQIPQPAMMAYENILIQLVDTPSLTKDSPPWLKGILKEADGILAIFDLTKEDLIENVENLKEILNNWGVNNKKIILLGNKIDLKKSQENLKKVGGKYKIKAVSCTAGIGLENLKKEIFNLLEIIRIYSKSPKQALPDFEHPFILKKNSRLSELAIELHQDFISSFKYAKLFTKGSKKPKIVGKDYLLQDQDIIEIHI</sequence>
<evidence type="ECO:0000259" key="1">
    <source>
        <dbReference type="Pfam" id="PF01926"/>
    </source>
</evidence>
<proteinExistence type="predicted"/>
<dbReference type="CDD" id="cd00882">
    <property type="entry name" value="Ras_like_GTPase"/>
    <property type="match status" value="1"/>
</dbReference>
<dbReference type="InterPro" id="IPR012676">
    <property type="entry name" value="TGS-like"/>
</dbReference>
<dbReference type="SMART" id="SM00175">
    <property type="entry name" value="RAB"/>
    <property type="match status" value="1"/>
</dbReference>
<dbReference type="PRINTS" id="PR00326">
    <property type="entry name" value="GTP1OBG"/>
</dbReference>
<evidence type="ECO:0000313" key="3">
    <source>
        <dbReference type="EMBL" id="PJA84163.1"/>
    </source>
</evidence>
<dbReference type="Pfam" id="PF01926">
    <property type="entry name" value="MMR_HSR1"/>
    <property type="match status" value="1"/>
</dbReference>
<dbReference type="InterPro" id="IPR006073">
    <property type="entry name" value="GTP-bd"/>
</dbReference>
<dbReference type="GO" id="GO:0005525">
    <property type="term" value="F:GTP binding"/>
    <property type="evidence" value="ECO:0007669"/>
    <property type="project" value="InterPro"/>
</dbReference>
<dbReference type="InterPro" id="IPR005225">
    <property type="entry name" value="Small_GTP-bd"/>
</dbReference>
<dbReference type="NCBIfam" id="TIGR00231">
    <property type="entry name" value="small_GTP"/>
    <property type="match status" value="1"/>
</dbReference>
<dbReference type="PANTHER" id="PTHR43127">
    <property type="entry name" value="DEVELOPMENTALLY-REGULATED GTP-BINDING PROTEIN 2"/>
    <property type="match status" value="1"/>
</dbReference>
<dbReference type="InterPro" id="IPR012675">
    <property type="entry name" value="Beta-grasp_dom_sf"/>
</dbReference>
<dbReference type="Pfam" id="PF02824">
    <property type="entry name" value="TGS"/>
    <property type="match status" value="1"/>
</dbReference>
<evidence type="ECO:0000259" key="2">
    <source>
        <dbReference type="Pfam" id="PF02824"/>
    </source>
</evidence>
<reference evidence="4" key="1">
    <citation type="submission" date="2017-09" db="EMBL/GenBank/DDBJ databases">
        <title>Depth-based differentiation of microbial function through sediment-hosted aquifers and enrichment of novel symbionts in the deep terrestrial subsurface.</title>
        <authorList>
            <person name="Probst A.J."/>
            <person name="Ladd B."/>
            <person name="Jarett J.K."/>
            <person name="Geller-Mcgrath D.E."/>
            <person name="Sieber C.M.K."/>
            <person name="Emerson J.B."/>
            <person name="Anantharaman K."/>
            <person name="Thomas B.C."/>
            <person name="Malmstrom R."/>
            <person name="Stieglmeier M."/>
            <person name="Klingl A."/>
            <person name="Woyke T."/>
            <person name="Ryan C.M."/>
            <person name="Banfield J.F."/>
        </authorList>
    </citation>
    <scope>NUCLEOTIDE SEQUENCE [LARGE SCALE GENOMIC DNA]</scope>
</reference>